<keyword evidence="1" id="KW-0812">Transmembrane</keyword>
<dbReference type="VEuPathDB" id="PlasmoDB:PmUG01_00055200"/>
<dbReference type="InterPro" id="IPR008780">
    <property type="entry name" value="Plasmodium_Vir"/>
</dbReference>
<evidence type="ECO:0000313" key="2">
    <source>
        <dbReference type="EMBL" id="SBS96787.1"/>
    </source>
</evidence>
<dbReference type="VEuPathDB" id="PlasmoDB:PmUG01_00053000"/>
<evidence type="ECO:0000313" key="3">
    <source>
        <dbReference type="Proteomes" id="UP000078597"/>
    </source>
</evidence>
<dbReference type="AlphaFoldDB" id="A0A1A8WUZ9"/>
<dbReference type="Pfam" id="PF05795">
    <property type="entry name" value="Plasmodium_Vir"/>
    <property type="match status" value="2"/>
</dbReference>
<organism evidence="2 3">
    <name type="scientific">Plasmodium malariae</name>
    <dbReference type="NCBI Taxonomy" id="5858"/>
    <lineage>
        <taxon>Eukaryota</taxon>
        <taxon>Sar</taxon>
        <taxon>Alveolata</taxon>
        <taxon>Apicomplexa</taxon>
        <taxon>Aconoidasida</taxon>
        <taxon>Haemosporida</taxon>
        <taxon>Plasmodiidae</taxon>
        <taxon>Plasmodium</taxon>
        <taxon>Plasmodium (Plasmodium)</taxon>
    </lineage>
</organism>
<keyword evidence="1" id="KW-1133">Transmembrane helix</keyword>
<accession>A0A1A8WUZ9</accession>
<dbReference type="EMBL" id="FLQW01004321">
    <property type="protein sequence ID" value="SBS96787.1"/>
    <property type="molecule type" value="Genomic_DNA"/>
</dbReference>
<sequence>MSSTSDNSWEKILVGSPSYYIYEQFDNDVNEAKYDNYCSPFKNSGNGADLEYFKLCKKMSRNTDILSKFHDKNEFTTLCSHYRYWTYYNLKRVLGEITDNNKAKPIIQKFMQSQNNINEIYNAYYCKYDFKNDIFQRLNIMNEEKYLYDYFQNYDSIKTSDTCNVVTSDKYEIYLKYIITLYNKRKGEDECCYGSFLIGCEDYFKCDDEFDPKKLLSTLNSNISKKCGNLTNSQTTLTSGVTSHSGSSKADFRSSIYLVRCTDIPKDRPSDNELTGSKIKCQVLPLSAASLNNPSSSFTHRPPDHNSENGADLEYFKLCKKMSRNTDILSKYHNKNEFTTLCSHYRYWTYYNIKRVLGEKTGNDKAKPIIQKFMQSQNNINEIYNAYYCKYDFKNDIFQRLNIMNEEKYLYDYFQNYDSIKTSDTCNVVTSDKYEIYLKYIITLYNKRKGEDECCYGSFLIGCEDYFKCDDEFDPKKLLSTLNSNISKKCGNLTNSQTTLTSGVTSHSGSSKADFRSSIYLVRCTDIPKDRPSDNELTGSKIKCQVLPLSAASLNNPSSSFTHRPPDHVPFTIDGHTETPVSIELKRDNEVSSGSSGSQSHLSNSDTLDVIKDNSAEKCTLCEDPQLATDKSGTCIEPDVRTTKIIEVKLETYAPGKTVRIRIKSNTDSSHISYNNTNMFKNKFFRGGIAFTLIIGIIFTIFLFYKFTLFGRCFHKKVTRKKRIDDYYDDPYMRQFIIRAPKYGNRRTANRGLQFSYYSR</sequence>
<reference evidence="3" key="1">
    <citation type="submission" date="2016-05" db="EMBL/GenBank/DDBJ databases">
        <authorList>
            <person name="Naeem Raeece"/>
        </authorList>
    </citation>
    <scope>NUCLEOTIDE SEQUENCE [LARGE SCALE GENOMIC DNA]</scope>
</reference>
<keyword evidence="1" id="KW-0472">Membrane</keyword>
<name>A0A1A8WUZ9_PLAMA</name>
<dbReference type="Proteomes" id="UP000078597">
    <property type="component" value="Unassembled WGS sequence"/>
</dbReference>
<protein>
    <submittedName>
        <fullName evidence="2">PIR Superfamily Protein</fullName>
    </submittedName>
</protein>
<evidence type="ECO:0000256" key="1">
    <source>
        <dbReference type="SAM" id="Phobius"/>
    </source>
</evidence>
<feature type="transmembrane region" description="Helical" evidence="1">
    <location>
        <begin position="684"/>
        <end position="707"/>
    </location>
</feature>
<gene>
    <name evidence="2" type="ORF">PMALA_056890</name>
</gene>
<proteinExistence type="predicted"/>